<dbReference type="GO" id="GO:0005886">
    <property type="term" value="C:plasma membrane"/>
    <property type="evidence" value="ECO:0007669"/>
    <property type="project" value="UniProtKB-SubCell"/>
</dbReference>
<sequence>MRTLYQNVAATTPEQQVEKIQAMKHVVAMGYSIEHYLRAKPNYISPRMTELLSPQVLAKCESLRMKNYLEAENSAIHPPSMSQNSREVAARSTSQQPKGNPAPGKSEPENHFAGIDVISAQQEFDLLALENKVFLKQTYNLPILLSFEISQFLINAQSSDTFSQQLYANTHQTISSIVDAFVDCIRIETTPLPVAYSTHLHLVCMILLALVPFYLIKSTLATFLSIQISISFIVLGILSIGEGIENPFGCQANDLPIEKYIDNLYDQLMYIINQML</sequence>
<keyword evidence="3" id="KW-1003">Cell membrane</keyword>
<evidence type="ECO:0000313" key="10">
    <source>
        <dbReference type="EMBL" id="OMJ17897.1"/>
    </source>
</evidence>
<dbReference type="EMBL" id="LSSM01003435">
    <property type="protein sequence ID" value="OMJ17897.1"/>
    <property type="molecule type" value="Genomic_DNA"/>
</dbReference>
<keyword evidence="6" id="KW-0406">Ion transport</keyword>
<feature type="region of interest" description="Disordered" evidence="8">
    <location>
        <begin position="74"/>
        <end position="110"/>
    </location>
</feature>
<proteinExistence type="predicted"/>
<organism evidence="10 12">
    <name type="scientific">Smittium culicis</name>
    <dbReference type="NCBI Taxonomy" id="133412"/>
    <lineage>
        <taxon>Eukaryota</taxon>
        <taxon>Fungi</taxon>
        <taxon>Fungi incertae sedis</taxon>
        <taxon>Zoopagomycota</taxon>
        <taxon>Kickxellomycotina</taxon>
        <taxon>Harpellomycetes</taxon>
        <taxon>Harpellales</taxon>
        <taxon>Legeriomycetaceae</taxon>
        <taxon>Smittium</taxon>
    </lineage>
</organism>
<accession>A0A1R1XTB3</accession>
<feature type="compositionally biased region" description="Polar residues" evidence="8">
    <location>
        <begin position="80"/>
        <end position="98"/>
    </location>
</feature>
<protein>
    <submittedName>
        <fullName evidence="10">UPF0187 protein</fullName>
    </submittedName>
</protein>
<dbReference type="OrthoDB" id="1368at2759"/>
<evidence type="ECO:0000256" key="5">
    <source>
        <dbReference type="ARBA" id="ARBA00022989"/>
    </source>
</evidence>
<keyword evidence="7 9" id="KW-0472">Membrane</keyword>
<dbReference type="PANTHER" id="PTHR33281:SF19">
    <property type="entry name" value="VOLTAGE-DEPENDENT ANION CHANNEL-FORMING PROTEIN YNEE"/>
    <property type="match status" value="1"/>
</dbReference>
<evidence type="ECO:0000256" key="1">
    <source>
        <dbReference type="ARBA" id="ARBA00004651"/>
    </source>
</evidence>
<evidence type="ECO:0000313" key="11">
    <source>
        <dbReference type="EMBL" id="OMJ19916.1"/>
    </source>
</evidence>
<keyword evidence="5 9" id="KW-1133">Transmembrane helix</keyword>
<dbReference type="GO" id="GO:0005254">
    <property type="term" value="F:chloride channel activity"/>
    <property type="evidence" value="ECO:0007669"/>
    <property type="project" value="InterPro"/>
</dbReference>
<evidence type="ECO:0000256" key="2">
    <source>
        <dbReference type="ARBA" id="ARBA00022448"/>
    </source>
</evidence>
<keyword evidence="12" id="KW-1185">Reference proteome</keyword>
<keyword evidence="4 9" id="KW-0812">Transmembrane</keyword>
<dbReference type="PANTHER" id="PTHR33281">
    <property type="entry name" value="UPF0187 PROTEIN YNEE"/>
    <property type="match status" value="1"/>
</dbReference>
<evidence type="ECO:0000256" key="7">
    <source>
        <dbReference type="ARBA" id="ARBA00023136"/>
    </source>
</evidence>
<reference evidence="10" key="2">
    <citation type="submission" date="2017-01" db="EMBL/GenBank/DDBJ databases">
        <authorList>
            <person name="Mah S.A."/>
            <person name="Swanson W.J."/>
            <person name="Moy G.W."/>
            <person name="Vacquier V.D."/>
        </authorList>
    </citation>
    <scope>NUCLEOTIDE SEQUENCE [LARGE SCALE GENOMIC DNA]</scope>
    <source>
        <strain evidence="10">ID-206-W2</strain>
    </source>
</reference>
<dbReference type="EMBL" id="LSSM01002885">
    <property type="protein sequence ID" value="OMJ19916.1"/>
    <property type="molecule type" value="Genomic_DNA"/>
</dbReference>
<evidence type="ECO:0000256" key="6">
    <source>
        <dbReference type="ARBA" id="ARBA00023065"/>
    </source>
</evidence>
<comment type="subcellular location">
    <subcellularLocation>
        <location evidence="1">Cell membrane</location>
        <topology evidence="1">Multi-pass membrane protein</topology>
    </subcellularLocation>
</comment>
<keyword evidence="2" id="KW-0813">Transport</keyword>
<dbReference type="InterPro" id="IPR044669">
    <property type="entry name" value="YneE/VCCN1/2-like"/>
</dbReference>
<dbReference type="Pfam" id="PF25539">
    <property type="entry name" value="Bestrophin_2"/>
    <property type="match status" value="1"/>
</dbReference>
<reference evidence="12" key="1">
    <citation type="submission" date="2017-01" db="EMBL/GenBank/DDBJ databases">
        <authorList>
            <person name="Wang Y."/>
            <person name="White M."/>
            <person name="Kvist S."/>
            <person name="Moncalvo J.-M."/>
        </authorList>
    </citation>
    <scope>NUCLEOTIDE SEQUENCE [LARGE SCALE GENOMIC DNA]</scope>
    <source>
        <strain evidence="12">ID-206-W2</strain>
    </source>
</reference>
<feature type="transmembrane region" description="Helical" evidence="9">
    <location>
        <begin position="194"/>
        <end position="216"/>
    </location>
</feature>
<name>A0A1R1XTB3_9FUNG</name>
<evidence type="ECO:0000256" key="9">
    <source>
        <dbReference type="SAM" id="Phobius"/>
    </source>
</evidence>
<comment type="caution">
    <text evidence="10">The sequence shown here is derived from an EMBL/GenBank/DDBJ whole genome shotgun (WGS) entry which is preliminary data.</text>
</comment>
<evidence type="ECO:0000313" key="12">
    <source>
        <dbReference type="Proteomes" id="UP000187429"/>
    </source>
</evidence>
<gene>
    <name evidence="11" type="ORF">AYI69_g6425</name>
    <name evidence="10" type="ORF">AYI69_g7252</name>
</gene>
<dbReference type="Proteomes" id="UP000187429">
    <property type="component" value="Unassembled WGS sequence"/>
</dbReference>
<evidence type="ECO:0000256" key="4">
    <source>
        <dbReference type="ARBA" id="ARBA00022692"/>
    </source>
</evidence>
<dbReference type="AlphaFoldDB" id="A0A1R1XTB3"/>
<evidence type="ECO:0000256" key="3">
    <source>
        <dbReference type="ARBA" id="ARBA00022475"/>
    </source>
</evidence>
<feature type="transmembrane region" description="Helical" evidence="9">
    <location>
        <begin position="223"/>
        <end position="241"/>
    </location>
</feature>
<evidence type="ECO:0000256" key="8">
    <source>
        <dbReference type="SAM" id="MobiDB-lite"/>
    </source>
</evidence>